<evidence type="ECO:0000259" key="8">
    <source>
        <dbReference type="PROSITE" id="PS50090"/>
    </source>
</evidence>
<dbReference type="Proteomes" id="UP001415857">
    <property type="component" value="Unassembled WGS sequence"/>
</dbReference>
<dbReference type="AlphaFoldDB" id="A0AAP0S750"/>
<organism evidence="10 11">
    <name type="scientific">Liquidambar formosana</name>
    <name type="common">Formosan gum</name>
    <dbReference type="NCBI Taxonomy" id="63359"/>
    <lineage>
        <taxon>Eukaryota</taxon>
        <taxon>Viridiplantae</taxon>
        <taxon>Streptophyta</taxon>
        <taxon>Embryophyta</taxon>
        <taxon>Tracheophyta</taxon>
        <taxon>Spermatophyta</taxon>
        <taxon>Magnoliopsida</taxon>
        <taxon>eudicotyledons</taxon>
        <taxon>Gunneridae</taxon>
        <taxon>Pentapetalae</taxon>
        <taxon>Saxifragales</taxon>
        <taxon>Altingiaceae</taxon>
        <taxon>Liquidambar</taxon>
    </lineage>
</organism>
<keyword evidence="5" id="KW-0804">Transcription</keyword>
<proteinExistence type="predicted"/>
<evidence type="ECO:0000256" key="2">
    <source>
        <dbReference type="ARBA" id="ARBA00022737"/>
    </source>
</evidence>
<feature type="domain" description="Myb-like" evidence="8">
    <location>
        <begin position="9"/>
        <end position="62"/>
    </location>
</feature>
<dbReference type="GO" id="GO:0005634">
    <property type="term" value="C:nucleus"/>
    <property type="evidence" value="ECO:0007669"/>
    <property type="project" value="UniProtKB-SubCell"/>
</dbReference>
<evidence type="ECO:0000256" key="4">
    <source>
        <dbReference type="ARBA" id="ARBA00023125"/>
    </source>
</evidence>
<dbReference type="EMBL" id="JBBPBK010000001">
    <property type="protein sequence ID" value="KAK9291822.1"/>
    <property type="molecule type" value="Genomic_DNA"/>
</dbReference>
<feature type="domain" description="HTH myb-type" evidence="9">
    <location>
        <begin position="9"/>
        <end position="62"/>
    </location>
</feature>
<evidence type="ECO:0000256" key="6">
    <source>
        <dbReference type="ARBA" id="ARBA00023242"/>
    </source>
</evidence>
<dbReference type="SUPFAM" id="SSF46689">
    <property type="entry name" value="Homeodomain-like"/>
    <property type="match status" value="1"/>
</dbReference>
<keyword evidence="6" id="KW-0539">Nucleus</keyword>
<dbReference type="PANTHER" id="PTHR10641:SF622">
    <property type="entry name" value="TRANSCRIPTION FACTOR MYB17"/>
    <property type="match status" value="1"/>
</dbReference>
<keyword evidence="4" id="KW-0238">DNA-binding</keyword>
<dbReference type="GO" id="GO:0003677">
    <property type="term" value="F:DNA binding"/>
    <property type="evidence" value="ECO:0007669"/>
    <property type="project" value="UniProtKB-KW"/>
</dbReference>
<dbReference type="PROSITE" id="PS51294">
    <property type="entry name" value="HTH_MYB"/>
    <property type="match status" value="2"/>
</dbReference>
<evidence type="ECO:0000256" key="7">
    <source>
        <dbReference type="SAM" id="MobiDB-lite"/>
    </source>
</evidence>
<evidence type="ECO:0000256" key="3">
    <source>
        <dbReference type="ARBA" id="ARBA00023015"/>
    </source>
</evidence>
<dbReference type="Gene3D" id="1.10.10.60">
    <property type="entry name" value="Homeodomain-like"/>
    <property type="match status" value="2"/>
</dbReference>
<dbReference type="FunFam" id="1.10.10.60:FF:000015">
    <property type="entry name" value="Transcription factor RAX3"/>
    <property type="match status" value="1"/>
</dbReference>
<dbReference type="SMART" id="SM00717">
    <property type="entry name" value="SANT"/>
    <property type="match status" value="2"/>
</dbReference>
<keyword evidence="11" id="KW-1185">Reference proteome</keyword>
<dbReference type="PANTHER" id="PTHR10641">
    <property type="entry name" value="MYB FAMILY TRANSCRIPTION FACTOR"/>
    <property type="match status" value="1"/>
</dbReference>
<evidence type="ECO:0000256" key="5">
    <source>
        <dbReference type="ARBA" id="ARBA00023163"/>
    </source>
</evidence>
<dbReference type="PROSITE" id="PS50090">
    <property type="entry name" value="MYB_LIKE"/>
    <property type="match status" value="2"/>
</dbReference>
<accession>A0AAP0S750</accession>
<dbReference type="InterPro" id="IPR009057">
    <property type="entry name" value="Homeodomain-like_sf"/>
</dbReference>
<dbReference type="InterPro" id="IPR015495">
    <property type="entry name" value="Myb_TF_plants"/>
</dbReference>
<gene>
    <name evidence="10" type="ORF">L1049_019772</name>
</gene>
<feature type="domain" description="HTH myb-type" evidence="9">
    <location>
        <begin position="63"/>
        <end position="117"/>
    </location>
</feature>
<evidence type="ECO:0000313" key="10">
    <source>
        <dbReference type="EMBL" id="KAK9291822.1"/>
    </source>
</evidence>
<comment type="caution">
    <text evidence="10">The sequence shown here is derived from an EMBL/GenBank/DDBJ whole genome shotgun (WGS) entry which is preliminary data.</text>
</comment>
<name>A0AAP0S750_LIQFO</name>
<feature type="compositionally biased region" description="Polar residues" evidence="7">
    <location>
        <begin position="208"/>
        <end position="223"/>
    </location>
</feature>
<sequence length="308" mass="34714">MGRAPCCDKHGVRKGAWTPEEDEILVDYIMKHGTHGTWRSLPKLAGLLRCGKSCRLRWTNYLRPNIKRGPFTPEEESSIIQLHGMLGNKWAAIAAQIPGRTDNEIKNFWNTHLKKRLLCMGHNLQTQRTSSHSDQIGIKCESPSTRHMVQWESARVEAEARLSMESSLLSNPSSTGKTGSDFFLRMWNSEVGESFRKSKGHEKAACQSPISQTSSSTKFGSGSAVTMPAELHRSTASNMNDEQSYTECKNRRNYAEVMVDSDCSSSYEMDDSDTALKLLLDFPCSNDMGFYRQAQKDNFSPFGDFKFE</sequence>
<comment type="subcellular location">
    <subcellularLocation>
        <location evidence="1">Nucleus</location>
    </subcellularLocation>
</comment>
<evidence type="ECO:0000259" key="9">
    <source>
        <dbReference type="PROSITE" id="PS51294"/>
    </source>
</evidence>
<evidence type="ECO:0000313" key="11">
    <source>
        <dbReference type="Proteomes" id="UP001415857"/>
    </source>
</evidence>
<feature type="region of interest" description="Disordered" evidence="7">
    <location>
        <begin position="198"/>
        <end position="223"/>
    </location>
</feature>
<feature type="domain" description="Myb-like" evidence="8">
    <location>
        <begin position="63"/>
        <end position="113"/>
    </location>
</feature>
<evidence type="ECO:0000256" key="1">
    <source>
        <dbReference type="ARBA" id="ARBA00004123"/>
    </source>
</evidence>
<protein>
    <submittedName>
        <fullName evidence="10">Uncharacterized protein</fullName>
    </submittedName>
</protein>
<dbReference type="InterPro" id="IPR001005">
    <property type="entry name" value="SANT/Myb"/>
</dbReference>
<dbReference type="Pfam" id="PF00249">
    <property type="entry name" value="Myb_DNA-binding"/>
    <property type="match status" value="2"/>
</dbReference>
<reference evidence="10 11" key="1">
    <citation type="journal article" date="2024" name="Plant J.">
        <title>Genome sequences and population genomics reveal climatic adaptation and genomic divergence between two closely related sweetgum species.</title>
        <authorList>
            <person name="Xu W.Q."/>
            <person name="Ren C.Q."/>
            <person name="Zhang X.Y."/>
            <person name="Comes H.P."/>
            <person name="Liu X.H."/>
            <person name="Li Y.G."/>
            <person name="Kettle C.J."/>
            <person name="Jalonen R."/>
            <person name="Gaisberger H."/>
            <person name="Ma Y.Z."/>
            <person name="Qiu Y.X."/>
        </authorList>
    </citation>
    <scope>NUCLEOTIDE SEQUENCE [LARGE SCALE GENOMIC DNA]</scope>
    <source>
        <strain evidence="10">Hangzhou</strain>
    </source>
</reference>
<keyword evidence="3" id="KW-0805">Transcription regulation</keyword>
<dbReference type="InterPro" id="IPR017930">
    <property type="entry name" value="Myb_dom"/>
</dbReference>
<keyword evidence="2" id="KW-0677">Repeat</keyword>
<dbReference type="CDD" id="cd00167">
    <property type="entry name" value="SANT"/>
    <property type="match status" value="2"/>
</dbReference>